<dbReference type="GO" id="GO:0008932">
    <property type="term" value="F:lytic endotransglycosylase activity"/>
    <property type="evidence" value="ECO:0007669"/>
    <property type="project" value="UniProtKB-UniRule"/>
</dbReference>
<evidence type="ECO:0000256" key="1">
    <source>
        <dbReference type="ARBA" id="ARBA00023239"/>
    </source>
</evidence>
<dbReference type="HAMAP" id="MF_02071">
    <property type="entry name" value="RlpA"/>
    <property type="match status" value="1"/>
</dbReference>
<comment type="subcellular location">
    <subcellularLocation>
        <location evidence="3">Cell membrane</location>
        <topology evidence="3">Lipid-anchor</topology>
    </subcellularLocation>
</comment>
<dbReference type="PANTHER" id="PTHR34183">
    <property type="entry name" value="ENDOLYTIC PEPTIDOGLYCAN TRANSGLYCOSYLASE RLPA"/>
    <property type="match status" value="1"/>
</dbReference>
<keyword evidence="3" id="KW-0472">Membrane</keyword>
<dbReference type="SUPFAM" id="SSF50685">
    <property type="entry name" value="Barwin-like endoglucanases"/>
    <property type="match status" value="1"/>
</dbReference>
<evidence type="ECO:0000259" key="5">
    <source>
        <dbReference type="Pfam" id="PF03330"/>
    </source>
</evidence>
<proteinExistence type="inferred from homology"/>
<dbReference type="AlphaFoldDB" id="A0A1X1A5D8"/>
<evidence type="ECO:0000313" key="7">
    <source>
        <dbReference type="Proteomes" id="UP000193675"/>
    </source>
</evidence>
<dbReference type="InterPro" id="IPR012997">
    <property type="entry name" value="RplA"/>
</dbReference>
<dbReference type="PROSITE" id="PS51257">
    <property type="entry name" value="PROKAR_LIPOPROTEIN"/>
    <property type="match status" value="1"/>
</dbReference>
<dbReference type="Gene3D" id="2.40.40.10">
    <property type="entry name" value="RlpA-like domain"/>
    <property type="match status" value="1"/>
</dbReference>
<dbReference type="CDD" id="cd22268">
    <property type="entry name" value="DPBB_RlpA-like"/>
    <property type="match status" value="1"/>
</dbReference>
<comment type="function">
    <text evidence="3">Lytic transglycosylase with a strong preference for naked glycan strands that lack stem peptides.</text>
</comment>
<dbReference type="Proteomes" id="UP000193675">
    <property type="component" value="Unassembled WGS sequence"/>
</dbReference>
<keyword evidence="3" id="KW-0564">Palmitate</keyword>
<evidence type="ECO:0000313" key="6">
    <source>
        <dbReference type="EMBL" id="ORL67101.1"/>
    </source>
</evidence>
<keyword evidence="3" id="KW-1003">Cell membrane</keyword>
<dbReference type="InterPro" id="IPR036908">
    <property type="entry name" value="RlpA-like_sf"/>
</dbReference>
<dbReference type="EC" id="4.2.2.-" evidence="3"/>
<organism evidence="6 7">
    <name type="scientific">Pseudomonas putida</name>
    <name type="common">Arthrobacter siderocapsulatus</name>
    <dbReference type="NCBI Taxonomy" id="303"/>
    <lineage>
        <taxon>Bacteria</taxon>
        <taxon>Pseudomonadati</taxon>
        <taxon>Pseudomonadota</taxon>
        <taxon>Gammaproteobacteria</taxon>
        <taxon>Pseudomonadales</taxon>
        <taxon>Pseudomonadaceae</taxon>
        <taxon>Pseudomonas</taxon>
    </lineage>
</organism>
<feature type="domain" description="RlpA-like protein double-psi beta-barrel" evidence="5">
    <location>
        <begin position="34"/>
        <end position="123"/>
    </location>
</feature>
<reference evidence="6 7" key="1">
    <citation type="submission" date="2017-04" db="EMBL/GenBank/DDBJ databases">
        <title>Presence of VIM-2 positive Pseudomonas species in chickens and their surrounding environment.</title>
        <authorList>
            <person name="Zhang R."/>
        </authorList>
    </citation>
    <scope>NUCLEOTIDE SEQUENCE [LARGE SCALE GENOMIC DNA]</scope>
    <source>
        <strain evidence="6 7">DZ-C18</strain>
    </source>
</reference>
<keyword evidence="1 3" id="KW-0456">Lyase</keyword>
<comment type="similarity">
    <text evidence="3 4">Belongs to the RlpA family.</text>
</comment>
<dbReference type="PANTHER" id="PTHR34183:SF8">
    <property type="entry name" value="ENDOLYTIC PEPTIDOGLYCAN TRANSGLYCOSYLASE RLPA-RELATED"/>
    <property type="match status" value="1"/>
</dbReference>
<dbReference type="GO" id="GO:0071555">
    <property type="term" value="P:cell wall organization"/>
    <property type="evidence" value="ECO:0007669"/>
    <property type="project" value="UniProtKB-KW"/>
</dbReference>
<sequence>MRRSFSALALFSLLAGCASHDIASRDIDSRGYDQTGVASYYGSRHHGKRTASGERFNQHGLTAAHRSLPFGSRVLVTNLANKRSVVVRINDRGPHTRGRLIDLSRAAAEKIGMIRSGTARVRVQGLSD</sequence>
<dbReference type="OrthoDB" id="9779128at2"/>
<dbReference type="InterPro" id="IPR009009">
    <property type="entry name" value="RlpA-like_DPBB"/>
</dbReference>
<gene>
    <name evidence="3" type="primary">rlpA</name>
    <name evidence="6" type="ORF">B7H17_03535</name>
</gene>
<keyword evidence="2 3" id="KW-0961">Cell wall biogenesis/degradation</keyword>
<dbReference type="GO" id="GO:0005886">
    <property type="term" value="C:plasma membrane"/>
    <property type="evidence" value="ECO:0007669"/>
    <property type="project" value="UniProtKB-SubCell"/>
</dbReference>
<dbReference type="Pfam" id="PF03330">
    <property type="entry name" value="DPBB_1"/>
    <property type="match status" value="1"/>
</dbReference>
<dbReference type="GO" id="GO:0000270">
    <property type="term" value="P:peptidoglycan metabolic process"/>
    <property type="evidence" value="ECO:0007669"/>
    <property type="project" value="UniProtKB-UniRule"/>
</dbReference>
<dbReference type="EMBL" id="NBWC01000004">
    <property type="protein sequence ID" value="ORL67101.1"/>
    <property type="molecule type" value="Genomic_DNA"/>
</dbReference>
<name>A0A1X1A5D8_PSEPU</name>
<dbReference type="InterPro" id="IPR034718">
    <property type="entry name" value="RlpA"/>
</dbReference>
<evidence type="ECO:0000256" key="2">
    <source>
        <dbReference type="ARBA" id="ARBA00023316"/>
    </source>
</evidence>
<accession>A0A1X1A5D8</accession>
<protein>
    <recommendedName>
        <fullName evidence="3">Endolytic peptidoglycan transglycosylase RlpA</fullName>
        <ecNumber evidence="3">4.2.2.-</ecNumber>
    </recommendedName>
</protein>
<evidence type="ECO:0000256" key="4">
    <source>
        <dbReference type="RuleBase" id="RU003495"/>
    </source>
</evidence>
<keyword evidence="3" id="KW-0449">Lipoprotein</keyword>
<comment type="caution">
    <text evidence="6">The sequence shown here is derived from an EMBL/GenBank/DDBJ whole genome shotgun (WGS) entry which is preliminary data.</text>
</comment>
<evidence type="ECO:0000256" key="3">
    <source>
        <dbReference type="HAMAP-Rule" id="MF_02071"/>
    </source>
</evidence>
<dbReference type="NCBIfam" id="TIGR00413">
    <property type="entry name" value="rlpA"/>
    <property type="match status" value="1"/>
</dbReference>